<sequence>MSRTIIFGAGGRAGRAALGEARRRGHRVTAVVRDPAAHRHLEAEGVDLAAGDVTDAGSVGRLARGHDAAVVAVYDPAAVPGEFYPATARALLAALPPAGVRRLVVVGLASLLETAGGTPLMDAPGFPQEYRAFVLGHAAGVEVLREAGAAPDWLVVSPSGDFDHDAPRTGRYVTGPGDPAARISYGDLAVAVLDEIEAPAHHRTHIGVRSS</sequence>
<dbReference type="InterPro" id="IPR016040">
    <property type="entry name" value="NAD(P)-bd_dom"/>
</dbReference>
<reference evidence="2 3" key="1">
    <citation type="submission" date="2020-09" db="EMBL/GenBank/DDBJ databases">
        <title>Biosynthesis of the nuclear factor of activated T cells inhibitor NFAT-133 and its congeners in Streptomyces pactum.</title>
        <authorList>
            <person name="Zhou W."/>
            <person name="Posri P."/>
            <person name="Abugrain M.E."/>
            <person name="Weisberg A.J."/>
            <person name="Chang J.H."/>
            <person name="Mahmud T."/>
        </authorList>
    </citation>
    <scope>NUCLEOTIDE SEQUENCE [LARGE SCALE GENOMIC DNA]</scope>
    <source>
        <strain evidence="2 3">ATCC 27456</strain>
    </source>
</reference>
<dbReference type="SUPFAM" id="SSF51735">
    <property type="entry name" value="NAD(P)-binding Rossmann-fold domains"/>
    <property type="match status" value="1"/>
</dbReference>
<comment type="caution">
    <text evidence="2">The sequence shown here is derived from an EMBL/GenBank/DDBJ whole genome shotgun (WGS) entry which is preliminary data.</text>
</comment>
<name>A0ABS0NE72_9ACTN</name>
<proteinExistence type="predicted"/>
<dbReference type="RefSeq" id="WP_197987273.1">
    <property type="nucleotide sequence ID" value="NZ_JACYXC010000001.1"/>
</dbReference>
<dbReference type="Pfam" id="PF13460">
    <property type="entry name" value="NAD_binding_10"/>
    <property type="match status" value="1"/>
</dbReference>
<feature type="domain" description="NAD(P)-binding" evidence="1">
    <location>
        <begin position="8"/>
        <end position="198"/>
    </location>
</feature>
<organism evidence="2 3">
    <name type="scientific">Streptomyces pactum</name>
    <dbReference type="NCBI Taxonomy" id="68249"/>
    <lineage>
        <taxon>Bacteria</taxon>
        <taxon>Bacillati</taxon>
        <taxon>Actinomycetota</taxon>
        <taxon>Actinomycetes</taxon>
        <taxon>Kitasatosporales</taxon>
        <taxon>Streptomycetaceae</taxon>
        <taxon>Streptomyces</taxon>
    </lineage>
</organism>
<accession>A0ABS0NE72</accession>
<protein>
    <submittedName>
        <fullName evidence="2">NAD(P)H-binding protein</fullName>
    </submittedName>
</protein>
<dbReference type="InterPro" id="IPR036291">
    <property type="entry name" value="NAD(P)-bd_dom_sf"/>
</dbReference>
<keyword evidence="3" id="KW-1185">Reference proteome</keyword>
<evidence type="ECO:0000313" key="3">
    <source>
        <dbReference type="Proteomes" id="UP000807371"/>
    </source>
</evidence>
<dbReference type="PANTHER" id="PTHR43355">
    <property type="entry name" value="FLAVIN REDUCTASE (NADPH)"/>
    <property type="match status" value="1"/>
</dbReference>
<dbReference type="Proteomes" id="UP000807371">
    <property type="component" value="Unassembled WGS sequence"/>
</dbReference>
<evidence type="ECO:0000313" key="2">
    <source>
        <dbReference type="EMBL" id="MBH5333453.1"/>
    </source>
</evidence>
<dbReference type="EMBL" id="JACYXC010000001">
    <property type="protein sequence ID" value="MBH5333453.1"/>
    <property type="molecule type" value="Genomic_DNA"/>
</dbReference>
<gene>
    <name evidence="2" type="ORF">IHE55_00995</name>
</gene>
<dbReference type="PANTHER" id="PTHR43355:SF2">
    <property type="entry name" value="FLAVIN REDUCTASE (NADPH)"/>
    <property type="match status" value="1"/>
</dbReference>
<dbReference type="Gene3D" id="3.40.50.720">
    <property type="entry name" value="NAD(P)-binding Rossmann-like Domain"/>
    <property type="match status" value="1"/>
</dbReference>
<evidence type="ECO:0000259" key="1">
    <source>
        <dbReference type="Pfam" id="PF13460"/>
    </source>
</evidence>
<dbReference type="InterPro" id="IPR051606">
    <property type="entry name" value="Polyketide_Oxido-like"/>
</dbReference>